<gene>
    <name evidence="7" type="ORF">AAHA92_00940</name>
</gene>
<dbReference type="InterPro" id="IPR035802">
    <property type="entry name" value="ENTH/VHS_tepsin"/>
</dbReference>
<evidence type="ECO:0000256" key="5">
    <source>
        <dbReference type="SAM" id="MobiDB-lite"/>
    </source>
</evidence>
<evidence type="ECO:0000256" key="3">
    <source>
        <dbReference type="ARBA" id="ARBA00023034"/>
    </source>
</evidence>
<proteinExistence type="predicted"/>
<dbReference type="PANTHER" id="PTHR21514">
    <property type="entry name" value="AP-4 COMPLEX ACCESSORY SUBUNIT TEPSIN"/>
    <property type="match status" value="1"/>
</dbReference>
<comment type="caution">
    <text evidence="7">The sequence shown here is derived from an EMBL/GenBank/DDBJ whole genome shotgun (WGS) entry which is preliminary data.</text>
</comment>
<dbReference type="PROSITE" id="PS50179">
    <property type="entry name" value="VHS"/>
    <property type="match status" value="1"/>
</dbReference>
<feature type="domain" description="VHS" evidence="6">
    <location>
        <begin position="20"/>
        <end position="89"/>
    </location>
</feature>
<keyword evidence="4" id="KW-0968">Cytoplasmic vesicle</keyword>
<dbReference type="InterPro" id="IPR039273">
    <property type="entry name" value="TEPSIN"/>
</dbReference>
<keyword evidence="3" id="KW-0333">Golgi apparatus</keyword>
<name>A0ABD1IL89_SALDI</name>
<evidence type="ECO:0000259" key="6">
    <source>
        <dbReference type="PROSITE" id="PS50179"/>
    </source>
</evidence>
<dbReference type="InterPro" id="IPR008942">
    <property type="entry name" value="ENTH_VHS"/>
</dbReference>
<sequence length="697" mass="76356">MEQSRRAVESYWRSRMVDDATSDEDKVTPVYKLEEICDLLRSSHPSIVKEVSQFILKRLDHKSPIVKQKALRVIKYAVGKSGAEFRREVQRNSVAVRQLIHYRGQPDPLKGDALNKSVRETAQETLSALFTSDESKAAPTENKLGSRIQGFGNTNYELPSEEKKSFMNEIVGIGSATLKNGLSSLAQSPSLRTNNDTGSYRSPTLQRSLGQESDRSKRYDAVDYNAHTQISSRFSKNAGSGNWGQDLSTSQEETTNGVYESTYGKKTREEKLLETIVTSGGVRLQPTRDALHGFLIDASKLDALSLAHAIETTLKLPMWHVRMRAICVLEAVLRKKDDGNFYVISSYFSVNSNAVIQCSKSPQASLREKANKVLSLLSAEKGGGGINQVERSAKTPQPLVMPDLLDTSDSHDLMGVEDSQKAETELSTSTAGPSTAPLIDDLLGDSFGGGDSTNWQKVDDDPFADVSFHTSLDKGHENDFFSGMAINKSEIKDVHVAASRTESEPFDFFNSRTQELENAGKDVNELMGSLSIHGSEPFKMQNGSTTEKSPEHILSASSIPQESILNREFASQAAGINAAPMFPMGAMGYNFPPGFMFNPALASHSMNNISMENLFAQPQFLAAMSNFQQLGHLQSSTGFSASGTDIGNSSAFPDVFNSTIAAQPPTSLMNDLKREDTRAFDFISDHLAAARDPKHVN</sequence>
<dbReference type="Gene3D" id="1.25.40.90">
    <property type="match status" value="1"/>
</dbReference>
<dbReference type="GO" id="GO:0005794">
    <property type="term" value="C:Golgi apparatus"/>
    <property type="evidence" value="ECO:0007669"/>
    <property type="project" value="UniProtKB-SubCell"/>
</dbReference>
<dbReference type="EC" id="3.1.26.11" evidence="7"/>
<evidence type="ECO:0000256" key="4">
    <source>
        <dbReference type="ARBA" id="ARBA00023329"/>
    </source>
</evidence>
<comment type="subcellular location">
    <subcellularLocation>
        <location evidence="1">Cytoplasmic vesicle</location>
        <location evidence="1">Clathrin-coated vesicle</location>
    </subcellularLocation>
    <subcellularLocation>
        <location evidence="2">Golgi apparatus</location>
        <location evidence="2">trans-Golgi network</location>
    </subcellularLocation>
</comment>
<feature type="region of interest" description="Disordered" evidence="5">
    <location>
        <begin position="186"/>
        <end position="217"/>
    </location>
</feature>
<reference evidence="7 8" key="1">
    <citation type="submission" date="2024-06" db="EMBL/GenBank/DDBJ databases">
        <title>A chromosome level genome sequence of Diviner's sage (Salvia divinorum).</title>
        <authorList>
            <person name="Ford S.A."/>
            <person name="Ro D.-K."/>
            <person name="Ness R.W."/>
            <person name="Phillips M.A."/>
        </authorList>
    </citation>
    <scope>NUCLEOTIDE SEQUENCE [LARGE SCALE GENOMIC DNA]</scope>
    <source>
        <strain evidence="7">SAF-2024a</strain>
        <tissue evidence="7">Leaf</tissue>
    </source>
</reference>
<keyword evidence="7" id="KW-0378">Hydrolase</keyword>
<organism evidence="7 8">
    <name type="scientific">Salvia divinorum</name>
    <name type="common">Maria pastora</name>
    <name type="synonym">Diviner's sage</name>
    <dbReference type="NCBI Taxonomy" id="28513"/>
    <lineage>
        <taxon>Eukaryota</taxon>
        <taxon>Viridiplantae</taxon>
        <taxon>Streptophyta</taxon>
        <taxon>Embryophyta</taxon>
        <taxon>Tracheophyta</taxon>
        <taxon>Spermatophyta</taxon>
        <taxon>Magnoliopsida</taxon>
        <taxon>eudicotyledons</taxon>
        <taxon>Gunneridae</taxon>
        <taxon>Pentapetalae</taxon>
        <taxon>asterids</taxon>
        <taxon>lamiids</taxon>
        <taxon>Lamiales</taxon>
        <taxon>Lamiaceae</taxon>
        <taxon>Nepetoideae</taxon>
        <taxon>Mentheae</taxon>
        <taxon>Salviinae</taxon>
        <taxon>Salvia</taxon>
        <taxon>Salvia subgen. Calosphace</taxon>
    </lineage>
</organism>
<dbReference type="AlphaFoldDB" id="A0ABD1IL89"/>
<dbReference type="InterPro" id="IPR002014">
    <property type="entry name" value="VHS_dom"/>
</dbReference>
<dbReference type="EMBL" id="JBEAFC010000001">
    <property type="protein sequence ID" value="KAL1569464.1"/>
    <property type="molecule type" value="Genomic_DNA"/>
</dbReference>
<dbReference type="Proteomes" id="UP001567538">
    <property type="component" value="Unassembled WGS sequence"/>
</dbReference>
<evidence type="ECO:0000256" key="1">
    <source>
        <dbReference type="ARBA" id="ARBA00004132"/>
    </source>
</evidence>
<accession>A0ABD1IL89</accession>
<evidence type="ECO:0000313" key="7">
    <source>
        <dbReference type="EMBL" id="KAL1569464.1"/>
    </source>
</evidence>
<keyword evidence="8" id="KW-1185">Reference proteome</keyword>
<dbReference type="GO" id="GO:0030136">
    <property type="term" value="C:clathrin-coated vesicle"/>
    <property type="evidence" value="ECO:0007669"/>
    <property type="project" value="UniProtKB-SubCell"/>
</dbReference>
<evidence type="ECO:0000256" key="2">
    <source>
        <dbReference type="ARBA" id="ARBA00004601"/>
    </source>
</evidence>
<protein>
    <submittedName>
        <fullName evidence="7">Ribonuclease Z</fullName>
        <ecNumber evidence="7">3.1.26.11</ecNumber>
    </submittedName>
</protein>
<dbReference type="SUPFAM" id="SSF48464">
    <property type="entry name" value="ENTH/VHS domain"/>
    <property type="match status" value="1"/>
</dbReference>
<dbReference type="GO" id="GO:0042781">
    <property type="term" value="F:3'-tRNA processing endoribonuclease activity"/>
    <property type="evidence" value="ECO:0007669"/>
    <property type="project" value="UniProtKB-EC"/>
</dbReference>
<dbReference type="Pfam" id="PF01417">
    <property type="entry name" value="ENTH"/>
    <property type="match status" value="1"/>
</dbReference>
<dbReference type="PANTHER" id="PTHR21514:SF0">
    <property type="entry name" value="AP-4 COMPLEX ACCESSORY SUBUNIT TEPSIN"/>
    <property type="match status" value="1"/>
</dbReference>
<evidence type="ECO:0000313" key="8">
    <source>
        <dbReference type="Proteomes" id="UP001567538"/>
    </source>
</evidence>
<feature type="region of interest" description="Disordered" evidence="5">
    <location>
        <begin position="235"/>
        <end position="257"/>
    </location>
</feature>
<dbReference type="CDD" id="cd03572">
    <property type="entry name" value="ENTH_like_Tepsin"/>
    <property type="match status" value="1"/>
</dbReference>
<dbReference type="SMART" id="SM00288">
    <property type="entry name" value="VHS"/>
    <property type="match status" value="1"/>
</dbReference>
<dbReference type="InterPro" id="IPR013809">
    <property type="entry name" value="ENTH"/>
</dbReference>
<feature type="compositionally biased region" description="Polar residues" evidence="5">
    <location>
        <begin position="186"/>
        <end position="211"/>
    </location>
</feature>
<feature type="region of interest" description="Disordered" evidence="5">
    <location>
        <begin position="416"/>
        <end position="437"/>
    </location>
</feature>